<evidence type="ECO:0000256" key="4">
    <source>
        <dbReference type="ARBA" id="ARBA00022806"/>
    </source>
</evidence>
<gene>
    <name evidence="9" type="ORF">MYP_4567</name>
</gene>
<keyword evidence="5" id="KW-0067">ATP-binding</keyword>
<dbReference type="Proteomes" id="UP000030185">
    <property type="component" value="Unassembled WGS sequence"/>
</dbReference>
<comment type="caution">
    <text evidence="9">The sequence shown here is derived from an EMBL/GenBank/DDBJ whole genome shotgun (WGS) entry which is preliminary data.</text>
</comment>
<dbReference type="EMBL" id="BBLT01000012">
    <property type="protein sequence ID" value="GAL87337.1"/>
    <property type="molecule type" value="Genomic_DNA"/>
</dbReference>
<evidence type="ECO:0000259" key="8">
    <source>
        <dbReference type="Pfam" id="PF13087"/>
    </source>
</evidence>
<evidence type="ECO:0000259" key="7">
    <source>
        <dbReference type="Pfam" id="PF13086"/>
    </source>
</evidence>
<evidence type="ECO:0000313" key="10">
    <source>
        <dbReference type="Proteomes" id="UP000030185"/>
    </source>
</evidence>
<dbReference type="InterPro" id="IPR050534">
    <property type="entry name" value="Coronavir_polyprotein_1ab"/>
</dbReference>
<feature type="domain" description="DNA2/NAM7 helicase helicase" evidence="7">
    <location>
        <begin position="272"/>
        <end position="447"/>
    </location>
</feature>
<evidence type="ECO:0000256" key="6">
    <source>
        <dbReference type="SAM" id="Coils"/>
    </source>
</evidence>
<dbReference type="InterPro" id="IPR047187">
    <property type="entry name" value="SF1_C_Upf1"/>
</dbReference>
<dbReference type="InterPro" id="IPR027417">
    <property type="entry name" value="P-loop_NTPase"/>
</dbReference>
<evidence type="ECO:0000256" key="1">
    <source>
        <dbReference type="ARBA" id="ARBA00007913"/>
    </source>
</evidence>
<feature type="domain" description="DNA2/NAM7 helicase-like C-terminal" evidence="8">
    <location>
        <begin position="983"/>
        <end position="1157"/>
    </location>
</feature>
<keyword evidence="10" id="KW-1185">Reference proteome</keyword>
<dbReference type="GO" id="GO:0005524">
    <property type="term" value="F:ATP binding"/>
    <property type="evidence" value="ECO:0007669"/>
    <property type="project" value="UniProtKB-KW"/>
</dbReference>
<protein>
    <submittedName>
        <fullName evidence="9">Uncharacterized protein</fullName>
    </submittedName>
</protein>
<dbReference type="eggNOG" id="COG1112">
    <property type="taxonomic scope" value="Bacteria"/>
</dbReference>
<dbReference type="eggNOG" id="COG1061">
    <property type="taxonomic scope" value="Bacteria"/>
</dbReference>
<dbReference type="Gene3D" id="3.40.50.300">
    <property type="entry name" value="P-loop containing nucleotide triphosphate hydrolases"/>
    <property type="match status" value="3"/>
</dbReference>
<dbReference type="CDD" id="cd18808">
    <property type="entry name" value="SF1_C_Upf1"/>
    <property type="match status" value="1"/>
</dbReference>
<dbReference type="InterPro" id="IPR041679">
    <property type="entry name" value="DNA2/NAM7-like_C"/>
</dbReference>
<evidence type="ECO:0000256" key="2">
    <source>
        <dbReference type="ARBA" id="ARBA00022741"/>
    </source>
</evidence>
<dbReference type="SUPFAM" id="SSF52540">
    <property type="entry name" value="P-loop containing nucleoside triphosphate hydrolases"/>
    <property type="match status" value="2"/>
</dbReference>
<dbReference type="GO" id="GO:0016787">
    <property type="term" value="F:hydrolase activity"/>
    <property type="evidence" value="ECO:0007669"/>
    <property type="project" value="UniProtKB-KW"/>
</dbReference>
<dbReference type="GO" id="GO:0043139">
    <property type="term" value="F:5'-3' DNA helicase activity"/>
    <property type="evidence" value="ECO:0007669"/>
    <property type="project" value="TreeGrafter"/>
</dbReference>
<proteinExistence type="inferred from homology"/>
<dbReference type="PANTHER" id="PTHR43788">
    <property type="entry name" value="DNA2/NAM7 HELICASE FAMILY MEMBER"/>
    <property type="match status" value="1"/>
</dbReference>
<evidence type="ECO:0000256" key="5">
    <source>
        <dbReference type="ARBA" id="ARBA00022840"/>
    </source>
</evidence>
<dbReference type="STRING" id="153721.MYP_4567"/>
<dbReference type="Pfam" id="PF13087">
    <property type="entry name" value="AAA_12"/>
    <property type="match status" value="1"/>
</dbReference>
<comment type="similarity">
    <text evidence="1">Belongs to the DNA2/NAM7 helicase family.</text>
</comment>
<name>A0A098LLY4_9BACT</name>
<evidence type="ECO:0000256" key="3">
    <source>
        <dbReference type="ARBA" id="ARBA00022801"/>
    </source>
</evidence>
<feature type="domain" description="DNA2/NAM7 helicase helicase" evidence="7">
    <location>
        <begin position="765"/>
        <end position="952"/>
    </location>
</feature>
<dbReference type="InterPro" id="IPR041677">
    <property type="entry name" value="DNA2/NAM7_AAA_11"/>
</dbReference>
<keyword evidence="6" id="KW-0175">Coiled coil</keyword>
<keyword evidence="3" id="KW-0378">Hydrolase</keyword>
<dbReference type="Pfam" id="PF13195">
    <property type="entry name" value="DUF4011"/>
    <property type="match status" value="1"/>
</dbReference>
<reference evidence="9 10" key="1">
    <citation type="submission" date="2014-09" db="EMBL/GenBank/DDBJ databases">
        <title>Sporocytophaga myxococcoides PG-01 genome sequencing.</title>
        <authorList>
            <person name="Liu L."/>
            <person name="Gao P.J."/>
            <person name="Chen G.J."/>
            <person name="Wang L.S."/>
        </authorList>
    </citation>
    <scope>NUCLEOTIDE SEQUENCE [LARGE SCALE GENOMIC DNA]</scope>
    <source>
        <strain evidence="9 10">PG-01</strain>
    </source>
</reference>
<keyword evidence="4" id="KW-0347">Helicase</keyword>
<evidence type="ECO:0000313" key="9">
    <source>
        <dbReference type="EMBL" id="GAL87337.1"/>
    </source>
</evidence>
<feature type="coiled-coil region" evidence="6">
    <location>
        <begin position="379"/>
        <end position="406"/>
    </location>
</feature>
<dbReference type="InterPro" id="IPR025103">
    <property type="entry name" value="DUF4011"/>
</dbReference>
<dbReference type="PANTHER" id="PTHR43788:SF8">
    <property type="entry name" value="DNA-BINDING PROTEIN SMUBP-2"/>
    <property type="match status" value="1"/>
</dbReference>
<sequence>MLRLTASDLDLHDLDFVYQKPSFDILGQLIAGKTEINLCEIADSRNEKINEASSRLKKIQRQDALVFEERGAKDLYVGYPFVKGKLLDGTLVRCPLLFFPVNILHNGFTWKLEFRKDLNISFNKSLLLAYIHFNKIALSDELIEEDFDDFSRDPLAFRTALYELLKESPISLNFNQDLMADKLTSFKEYTREDFEENHFNGELKLFPEAVLGMFPQAGSYLVPDYECIIDRNEFKDLNSFFDTKANVSDELPVSNGIKIKIKEEQTFTPFPLDGSQENAIKTVKSGRSVVVQGPPGTGKSQFICNLICDFIARRKKVLLVSQKRAALDVVYERLRQTGIESFLCLVHDFKNDRKTIYSKIESQIDRLDEYKVENSSLDAMSLERNFLQISRRIDQVSEELESYKKALFDEKEFGISVKQLYLKSDPEKELIDLKDEYKFFTQQTLEAFSTTLKFYYQYNSFRQDNYVWKDRKSFANLSNTDQREIKKLIDSIPVYVSDLLEEVKSLTGQSLTLSDIVVVSNNQKSIAKFLELLNDKDIFESFIFLQNKKTDVSWLRQKEQEIEKCFSQGEIETSLPDQRLHTILPVIDKARKAQQNIFTRIIWNVFSKNKAEIVKILANNGLKTDSYGLEELSKRIYNKILYKKIIGELNDCSWVSHVPDSINITTFRNWFDNLYKAIKLLKSFNIGGLKKYVSVNSSHDDFISNWKKLIAITNAYQKEQKVWLNHLTISQIERIIQDNTFAEALQINLKKDFDFLKEMDELENTLTSHEKTSLQKLLSQEPEDGTKALEIFKNSLYLEWIDHIENKYPVLKAAATFKLEQLENELISSIDSKLKISKEILLLRAKERTYNAVQYNRLSNRITYRELKHQVSKKKKIWPLRKLIQEFHEELFELIPCWMASPESVSSIFPLDPLFDIVIFDEASQCFAERGIPSMYRGKQIVIAGDEKQLKPADLYQVRFDDETDDHPDAEVESLLHLGQNYLMQVYLQGHYRSKTNALIEFSNHHFYKGRLKMIPDKNDINSNDTAIKFIKLDGLWEKRANMEEASHIVMLVQKLLKEKKSIGVVTFNYTQASLIQDLFDEQTTSGAMALPDDFFVKNIENVQGDERDIIIFSIGYAKDQKGRLAMQFGALNMDGGANRLNVAITRAKEKIYIVSSILPSEMDVSTTKHEGPKLLKAYLQYAHTISEGKAKQNISMPDKNSDIYLSAIVKRLAEKELKNKTITNEFTFSDLLIAENNLYRSLVLTDDNLYFQSVSIKDFHAYLPMTLKNKNWSYLKLNSRQYWSDRNQFKDKIVTHIKHD</sequence>
<accession>A0A098LLY4</accession>
<keyword evidence="2" id="KW-0547">Nucleotide-binding</keyword>
<dbReference type="Pfam" id="PF13086">
    <property type="entry name" value="AAA_11"/>
    <property type="match status" value="2"/>
</dbReference>
<organism evidence="9 10">
    <name type="scientific">Sporocytophaga myxococcoides</name>
    <dbReference type="NCBI Taxonomy" id="153721"/>
    <lineage>
        <taxon>Bacteria</taxon>
        <taxon>Pseudomonadati</taxon>
        <taxon>Bacteroidota</taxon>
        <taxon>Cytophagia</taxon>
        <taxon>Cytophagales</taxon>
        <taxon>Cytophagaceae</taxon>
        <taxon>Sporocytophaga</taxon>
    </lineage>
</organism>